<dbReference type="PANTHER" id="PTHR23402:SF1">
    <property type="entry name" value="PYROGLUTAMYL-PEPTIDASE I"/>
    <property type="match status" value="1"/>
</dbReference>
<dbReference type="GO" id="GO:0008234">
    <property type="term" value="F:cysteine-type peptidase activity"/>
    <property type="evidence" value="ECO:0007669"/>
    <property type="project" value="UniProtKB-KW"/>
</dbReference>
<dbReference type="GO" id="GO:0006508">
    <property type="term" value="P:proteolysis"/>
    <property type="evidence" value="ECO:0007669"/>
    <property type="project" value="UniProtKB-KW"/>
</dbReference>
<comment type="similarity">
    <text evidence="1">Belongs to the peptidase C15 family.</text>
</comment>
<dbReference type="InterPro" id="IPR036440">
    <property type="entry name" value="Peptidase_C15-like_sf"/>
</dbReference>
<dbReference type="Proteomes" id="UP000054560">
    <property type="component" value="Unassembled WGS sequence"/>
</dbReference>
<evidence type="ECO:0000256" key="4">
    <source>
        <dbReference type="ARBA" id="ARBA00022807"/>
    </source>
</evidence>
<evidence type="ECO:0000256" key="2">
    <source>
        <dbReference type="ARBA" id="ARBA00022670"/>
    </source>
</evidence>
<keyword evidence="2" id="KW-0645">Protease</keyword>
<keyword evidence="3" id="KW-0378">Hydrolase</keyword>
<dbReference type="Pfam" id="PF01470">
    <property type="entry name" value="Peptidase_C15"/>
    <property type="match status" value="1"/>
</dbReference>
<evidence type="ECO:0000256" key="1">
    <source>
        <dbReference type="ARBA" id="ARBA00006641"/>
    </source>
</evidence>
<gene>
    <name evidence="5" type="ORF">SARC_12780</name>
</gene>
<reference evidence="5 6" key="1">
    <citation type="submission" date="2011-02" db="EMBL/GenBank/DDBJ databases">
        <title>The Genome Sequence of Sphaeroforma arctica JP610.</title>
        <authorList>
            <consortium name="The Broad Institute Genome Sequencing Platform"/>
            <person name="Russ C."/>
            <person name="Cuomo C."/>
            <person name="Young S.K."/>
            <person name="Zeng Q."/>
            <person name="Gargeya S."/>
            <person name="Alvarado L."/>
            <person name="Berlin A."/>
            <person name="Chapman S.B."/>
            <person name="Chen Z."/>
            <person name="Freedman E."/>
            <person name="Gellesch M."/>
            <person name="Goldberg J."/>
            <person name="Griggs A."/>
            <person name="Gujja S."/>
            <person name="Heilman E."/>
            <person name="Heiman D."/>
            <person name="Howarth C."/>
            <person name="Mehta T."/>
            <person name="Neiman D."/>
            <person name="Pearson M."/>
            <person name="Roberts A."/>
            <person name="Saif S."/>
            <person name="Shea T."/>
            <person name="Shenoy N."/>
            <person name="Sisk P."/>
            <person name="Stolte C."/>
            <person name="Sykes S."/>
            <person name="White J."/>
            <person name="Yandava C."/>
            <person name="Burger G."/>
            <person name="Gray M.W."/>
            <person name="Holland P.W.H."/>
            <person name="King N."/>
            <person name="Lang F.B.F."/>
            <person name="Roger A.J."/>
            <person name="Ruiz-Trillo I."/>
            <person name="Haas B."/>
            <person name="Nusbaum C."/>
            <person name="Birren B."/>
        </authorList>
    </citation>
    <scope>NUCLEOTIDE SEQUENCE [LARGE SCALE GENOMIC DNA]</scope>
    <source>
        <strain evidence="5 6">JP610</strain>
    </source>
</reference>
<proteinExistence type="inferred from homology"/>
<dbReference type="RefSeq" id="XP_014148582.1">
    <property type="nucleotide sequence ID" value="XM_014293107.1"/>
</dbReference>
<name>A0A0L0FD62_9EUKA</name>
<accession>A0A0L0FD62</accession>
<protein>
    <recommendedName>
        <fullName evidence="7">Pyroglutamyl-peptidase I</fullName>
    </recommendedName>
</protein>
<evidence type="ECO:0000313" key="6">
    <source>
        <dbReference type="Proteomes" id="UP000054560"/>
    </source>
</evidence>
<keyword evidence="6" id="KW-1185">Reference proteome</keyword>
<dbReference type="OrthoDB" id="407146at2759"/>
<evidence type="ECO:0000313" key="5">
    <source>
        <dbReference type="EMBL" id="KNC74680.1"/>
    </source>
</evidence>
<sequence length="165" mass="18080">MMPVVWDTVEQLVPRLHAEVLSYDKEDSHKGSVCIHVGVGQPGAIRIETCAFNGEHTRLDAAQKLPCATKAGKCITGGADELHTSVDVDAIVDELSSSDLKIERSNDAGRYLCNFSFYLSQALTNNAIPVLFIHVPPIGHPHTKDELTRGIKAILECVVKQRFCQ</sequence>
<dbReference type="GeneID" id="25913284"/>
<dbReference type="SUPFAM" id="SSF53182">
    <property type="entry name" value="Pyrrolidone carboxyl peptidase (pyroglutamate aminopeptidase)"/>
    <property type="match status" value="1"/>
</dbReference>
<dbReference type="AlphaFoldDB" id="A0A0L0FD62"/>
<dbReference type="InterPro" id="IPR016125">
    <property type="entry name" value="Peptidase_C15-like"/>
</dbReference>
<evidence type="ECO:0000256" key="3">
    <source>
        <dbReference type="ARBA" id="ARBA00022801"/>
    </source>
</evidence>
<dbReference type="eggNOG" id="KOG4755">
    <property type="taxonomic scope" value="Eukaryota"/>
</dbReference>
<keyword evidence="4" id="KW-0788">Thiol protease</keyword>
<dbReference type="EMBL" id="KQ244173">
    <property type="protein sequence ID" value="KNC74680.1"/>
    <property type="molecule type" value="Genomic_DNA"/>
</dbReference>
<dbReference type="STRING" id="667725.A0A0L0FD62"/>
<dbReference type="Gene3D" id="3.40.630.20">
    <property type="entry name" value="Peptidase C15, pyroglutamyl peptidase I-like"/>
    <property type="match status" value="1"/>
</dbReference>
<organism evidence="5 6">
    <name type="scientific">Sphaeroforma arctica JP610</name>
    <dbReference type="NCBI Taxonomy" id="667725"/>
    <lineage>
        <taxon>Eukaryota</taxon>
        <taxon>Ichthyosporea</taxon>
        <taxon>Ichthyophonida</taxon>
        <taxon>Sphaeroforma</taxon>
    </lineage>
</organism>
<dbReference type="PANTHER" id="PTHR23402">
    <property type="entry name" value="PROTEASE FAMILY C15 PYROGLUTAMYL-PEPTIDASE I-RELATED"/>
    <property type="match status" value="1"/>
</dbReference>
<evidence type="ECO:0008006" key="7">
    <source>
        <dbReference type="Google" id="ProtNLM"/>
    </source>
</evidence>